<protein>
    <submittedName>
        <fullName evidence="3">S1 RNA-binding domain-containing protein</fullName>
    </submittedName>
</protein>
<evidence type="ECO:0000256" key="1">
    <source>
        <dbReference type="SAM" id="MobiDB-lite"/>
    </source>
</evidence>
<dbReference type="InterPro" id="IPR012340">
    <property type="entry name" value="NA-bd_OB-fold"/>
</dbReference>
<dbReference type="GO" id="GO:0003735">
    <property type="term" value="F:structural constituent of ribosome"/>
    <property type="evidence" value="ECO:0007669"/>
    <property type="project" value="TreeGrafter"/>
</dbReference>
<reference evidence="3" key="1">
    <citation type="submission" date="2020-07" db="EMBL/GenBank/DDBJ databases">
        <title>Huge and variable diversity of episymbiotic CPR bacteria and DPANN archaea in groundwater ecosystems.</title>
        <authorList>
            <person name="He C.Y."/>
            <person name="Keren R."/>
            <person name="Whittaker M."/>
            <person name="Farag I.F."/>
            <person name="Doudna J."/>
            <person name="Cate J.H.D."/>
            <person name="Banfield J.F."/>
        </authorList>
    </citation>
    <scope>NUCLEOTIDE SEQUENCE</scope>
    <source>
        <strain evidence="3">NC_groundwater_1860_Pr3_B-0.1um_51_7</strain>
    </source>
</reference>
<dbReference type="InterPro" id="IPR003029">
    <property type="entry name" value="S1_domain"/>
</dbReference>
<accession>A0A9D6UM16</accession>
<dbReference type="InterPro" id="IPR050437">
    <property type="entry name" value="Ribos_protein_bS1-like"/>
</dbReference>
<dbReference type="Gene3D" id="2.40.50.140">
    <property type="entry name" value="Nucleic acid-binding proteins"/>
    <property type="match status" value="1"/>
</dbReference>
<name>A0A9D6UM16_UNCSA</name>
<organism evidence="3 4">
    <name type="scientific">Candidatus Saganbacteria bacterium</name>
    <dbReference type="NCBI Taxonomy" id="2575572"/>
    <lineage>
        <taxon>Bacteria</taxon>
        <taxon>Bacillati</taxon>
        <taxon>Saganbacteria</taxon>
    </lineage>
</organism>
<evidence type="ECO:0000313" key="3">
    <source>
        <dbReference type="EMBL" id="MBI5078689.1"/>
    </source>
</evidence>
<gene>
    <name evidence="3" type="ORF">HZB08_01530</name>
</gene>
<dbReference type="GO" id="GO:0006412">
    <property type="term" value="P:translation"/>
    <property type="evidence" value="ECO:0007669"/>
    <property type="project" value="TreeGrafter"/>
</dbReference>
<dbReference type="SUPFAM" id="SSF50249">
    <property type="entry name" value="Nucleic acid-binding proteins"/>
    <property type="match status" value="1"/>
</dbReference>
<dbReference type="PANTHER" id="PTHR10724:SF10">
    <property type="entry name" value="S1 RNA-BINDING DOMAIN-CONTAINING PROTEIN 1"/>
    <property type="match status" value="1"/>
</dbReference>
<dbReference type="PANTHER" id="PTHR10724">
    <property type="entry name" value="30S RIBOSOMAL PROTEIN S1"/>
    <property type="match status" value="1"/>
</dbReference>
<comment type="caution">
    <text evidence="3">The sequence shown here is derived from an EMBL/GenBank/DDBJ whole genome shotgun (WGS) entry which is preliminary data.</text>
</comment>
<dbReference type="Pfam" id="PF00575">
    <property type="entry name" value="S1"/>
    <property type="match status" value="1"/>
</dbReference>
<evidence type="ECO:0000259" key="2">
    <source>
        <dbReference type="PROSITE" id="PS50126"/>
    </source>
</evidence>
<feature type="region of interest" description="Disordered" evidence="1">
    <location>
        <begin position="82"/>
        <end position="109"/>
    </location>
</feature>
<dbReference type="PROSITE" id="PS50126">
    <property type="entry name" value="S1"/>
    <property type="match status" value="1"/>
</dbReference>
<proteinExistence type="predicted"/>
<dbReference type="SMART" id="SM00316">
    <property type="entry name" value="S1"/>
    <property type="match status" value="1"/>
</dbReference>
<dbReference type="AlphaFoldDB" id="A0A9D6UM16"/>
<evidence type="ECO:0000313" key="4">
    <source>
        <dbReference type="Proteomes" id="UP000808761"/>
    </source>
</evidence>
<feature type="compositionally biased region" description="Basic and acidic residues" evidence="1">
    <location>
        <begin position="94"/>
        <end position="109"/>
    </location>
</feature>
<feature type="domain" description="S1 motif" evidence="2">
    <location>
        <begin position="6"/>
        <end position="74"/>
    </location>
</feature>
<dbReference type="GO" id="GO:0003729">
    <property type="term" value="F:mRNA binding"/>
    <property type="evidence" value="ECO:0007669"/>
    <property type="project" value="TreeGrafter"/>
</dbReference>
<dbReference type="EMBL" id="JACRKR010000078">
    <property type="protein sequence ID" value="MBI5078689.1"/>
    <property type="molecule type" value="Genomic_DNA"/>
</dbReference>
<dbReference type="Proteomes" id="UP000808761">
    <property type="component" value="Unassembled WGS sequence"/>
</dbReference>
<sequence>MPIEIGSEVEGRVTGVTKFGAFIELPEKKVGLVHISQVADNYVTDINKHLKLGDVIKVRVLGATKEGKYDLSIKQVGKPAWQAQAPAAGGGRRRWGEDEDKPKPGSFEDKITQFLKQSEEKLTDWKRNLEYKQTGKKKKLPK</sequence>